<proteinExistence type="predicted"/>
<evidence type="ECO:0000313" key="1">
    <source>
        <dbReference type="EMBL" id="QKX60388.1"/>
    </source>
</evidence>
<dbReference type="EMBL" id="CP055901">
    <property type="protein sequence ID" value="QKX60388.1"/>
    <property type="molecule type" value="Genomic_DNA"/>
</dbReference>
<evidence type="ECO:0000313" key="2">
    <source>
        <dbReference type="Proteomes" id="UP000509510"/>
    </source>
</evidence>
<dbReference type="SUPFAM" id="SSF54427">
    <property type="entry name" value="NTF2-like"/>
    <property type="match status" value="1"/>
</dbReference>
<dbReference type="GeneID" id="55995024"/>
<keyword evidence="2" id="KW-1185">Reference proteome</keyword>
<dbReference type="InterPro" id="IPR032710">
    <property type="entry name" value="NTF2-like_dom_sf"/>
</dbReference>
<accession>A0A7H8R2Z6</accession>
<dbReference type="Gene3D" id="3.10.450.50">
    <property type="match status" value="1"/>
</dbReference>
<reference evidence="2" key="1">
    <citation type="submission" date="2020-06" db="EMBL/GenBank/DDBJ databases">
        <title>A chromosome-scale genome assembly of Talaromyces rugulosus W13939.</title>
        <authorList>
            <person name="Wang B."/>
            <person name="Guo L."/>
            <person name="Ye K."/>
            <person name="Wang L."/>
        </authorList>
    </citation>
    <scope>NUCLEOTIDE SEQUENCE [LARGE SCALE GENOMIC DNA]</scope>
    <source>
        <strain evidence="2">W13939</strain>
    </source>
</reference>
<sequence length="148" mass="16689">MSTPKHTPRSILKAFYDAEVIYMSAPPEQRDFSGMAALLSPNINLVQTPHLPYGGVFTGPTGFQEWAKQMADLFDVVDVQDPEIFEKEGSSRIVVLSTVHFRVRKTGENIFFPFCQAVTVDLDAEQITEMKPFYWDVHTLNKAVGYGQ</sequence>
<dbReference type="OrthoDB" id="4158114at2759"/>
<dbReference type="Proteomes" id="UP000509510">
    <property type="component" value="Chromosome IV"/>
</dbReference>
<dbReference type="KEGG" id="trg:TRUGW13939_07533"/>
<dbReference type="RefSeq" id="XP_035346565.1">
    <property type="nucleotide sequence ID" value="XM_035490672.1"/>
</dbReference>
<protein>
    <submittedName>
        <fullName evidence="1">Uncharacterized protein</fullName>
    </submittedName>
</protein>
<dbReference type="AlphaFoldDB" id="A0A7H8R2Z6"/>
<gene>
    <name evidence="1" type="ORF">TRUGW13939_07533</name>
</gene>
<name>A0A7H8R2Z6_TALRU</name>
<organism evidence="1 2">
    <name type="scientific">Talaromyces rugulosus</name>
    <name type="common">Penicillium rugulosum</name>
    <dbReference type="NCBI Taxonomy" id="121627"/>
    <lineage>
        <taxon>Eukaryota</taxon>
        <taxon>Fungi</taxon>
        <taxon>Dikarya</taxon>
        <taxon>Ascomycota</taxon>
        <taxon>Pezizomycotina</taxon>
        <taxon>Eurotiomycetes</taxon>
        <taxon>Eurotiomycetidae</taxon>
        <taxon>Eurotiales</taxon>
        <taxon>Trichocomaceae</taxon>
        <taxon>Talaromyces</taxon>
        <taxon>Talaromyces sect. Islandici</taxon>
    </lineage>
</organism>